<proteinExistence type="predicted"/>
<evidence type="ECO:0000313" key="4">
    <source>
        <dbReference type="Proteomes" id="UP001144341"/>
    </source>
</evidence>
<organism evidence="3 4">
    <name type="scientific">Pedobacter rhodius</name>
    <dbReference type="NCBI Taxonomy" id="3004098"/>
    <lineage>
        <taxon>Bacteria</taxon>
        <taxon>Pseudomonadati</taxon>
        <taxon>Bacteroidota</taxon>
        <taxon>Sphingobacteriia</taxon>
        <taxon>Sphingobacteriales</taxon>
        <taxon>Sphingobacteriaceae</taxon>
        <taxon>Pedobacter</taxon>
    </lineage>
</organism>
<comment type="caution">
    <text evidence="3">The sequence shown here is derived from an EMBL/GenBank/DDBJ whole genome shotgun (WGS) entry which is preliminary data.</text>
</comment>
<dbReference type="InterPro" id="IPR029058">
    <property type="entry name" value="AB_hydrolase_fold"/>
</dbReference>
<evidence type="ECO:0000313" key="3">
    <source>
        <dbReference type="EMBL" id="MCZ4222390.1"/>
    </source>
</evidence>
<protein>
    <recommendedName>
        <fullName evidence="2">Bacterial virulence domain-containing protein</fullName>
    </recommendedName>
</protein>
<dbReference type="Pfam" id="PF06057">
    <property type="entry name" value="VirJ"/>
    <property type="match status" value="1"/>
</dbReference>
<dbReference type="Proteomes" id="UP001144341">
    <property type="component" value="Unassembled WGS sequence"/>
</dbReference>
<evidence type="ECO:0000259" key="2">
    <source>
        <dbReference type="Pfam" id="PF06057"/>
    </source>
</evidence>
<name>A0ABT4KTZ1_9SPHI</name>
<dbReference type="EMBL" id="JAPWGL010000001">
    <property type="protein sequence ID" value="MCZ4222390.1"/>
    <property type="molecule type" value="Genomic_DNA"/>
</dbReference>
<dbReference type="Gene3D" id="3.40.50.1820">
    <property type="entry name" value="alpha/beta hydrolase"/>
    <property type="match status" value="1"/>
</dbReference>
<evidence type="ECO:0000256" key="1">
    <source>
        <dbReference type="SAM" id="SignalP"/>
    </source>
</evidence>
<keyword evidence="4" id="KW-1185">Reference proteome</keyword>
<gene>
    <name evidence="3" type="ORF">O0931_03675</name>
</gene>
<sequence length="225" mass="25318">MLKSLSGIILLFFVNFIQAQNPADISRLPISTISRPGAKQLIVYFSGDGGMNSFSQKLTEGLAQKNYAIVSLDTRKYFWETKSPEKLAQDMSMVIQHYLKLWNKDEFSIIGYSFGADAALFFVPRLNSLQQHLKSTVLLSPSTSTDLVVKVSDLIGFGSKEGKYKTIPELNKINSPVRCIFGKDEESDFYKSMKEKKNIEKILIPGSHKFDNDYEKIINAIISGL</sequence>
<dbReference type="SUPFAM" id="SSF53474">
    <property type="entry name" value="alpha/beta-Hydrolases"/>
    <property type="match status" value="1"/>
</dbReference>
<keyword evidence="1" id="KW-0732">Signal</keyword>
<dbReference type="RefSeq" id="WP_269414192.1">
    <property type="nucleotide sequence ID" value="NZ_JAPWGL010000001.1"/>
</dbReference>
<reference evidence="3" key="1">
    <citation type="submission" date="2022-12" db="EMBL/GenBank/DDBJ databases">
        <title>Genome sequence of SJ11.</title>
        <authorList>
            <person name="Woo H."/>
        </authorList>
    </citation>
    <scope>NUCLEOTIDE SEQUENCE</scope>
    <source>
        <strain evidence="3">SJ11</strain>
    </source>
</reference>
<accession>A0ABT4KTZ1</accession>
<feature type="domain" description="Bacterial virulence" evidence="2">
    <location>
        <begin position="41"/>
        <end position="223"/>
    </location>
</feature>
<feature type="signal peptide" evidence="1">
    <location>
        <begin position="1"/>
        <end position="19"/>
    </location>
</feature>
<dbReference type="InterPro" id="IPR010333">
    <property type="entry name" value="VirJ"/>
</dbReference>
<feature type="chain" id="PRO_5045563906" description="Bacterial virulence domain-containing protein" evidence="1">
    <location>
        <begin position="20"/>
        <end position="225"/>
    </location>
</feature>